<evidence type="ECO:0000256" key="1">
    <source>
        <dbReference type="SAM" id="Phobius"/>
    </source>
</evidence>
<gene>
    <name evidence="3" type="ORF">QM480_00660</name>
</gene>
<evidence type="ECO:0000259" key="2">
    <source>
        <dbReference type="Pfam" id="PF14300"/>
    </source>
</evidence>
<keyword evidence="1" id="KW-0812">Transmembrane</keyword>
<dbReference type="InterPro" id="IPR025402">
    <property type="entry name" value="DMP19_C"/>
</dbReference>
<reference evidence="3 4" key="1">
    <citation type="submission" date="2023-05" db="EMBL/GenBank/DDBJ databases">
        <title>Novel species of genus Flectobacillus isolated from stream in China.</title>
        <authorList>
            <person name="Lu H."/>
        </authorList>
    </citation>
    <scope>NUCLEOTIDE SEQUENCE [LARGE SCALE GENOMIC DNA]</scope>
    <source>
        <strain evidence="3 4">DC10W</strain>
    </source>
</reference>
<dbReference type="Pfam" id="PF14300">
    <property type="entry name" value="DMP19"/>
    <property type="match status" value="1"/>
</dbReference>
<sequence>MIQMSEFDWFDWLLNLVIAFYVGSFIWKFLKNYLWFAPLFDIEAGNQNELIHYVSIPKQQLEEVKHTYQWESYDEYDNRVTEYMELLFDNLTNKHREKHLSNQFWRELTRGQKVFWSFLAFSGDVENGGVYQFLHNKGEHLNAARQVMVELNQTELLKFYDNFLEEVKKNKLKLNWYLSLSQSPILGRKLRHRAYLNSLELLKSPEELNDYFYSDEFKKQWDKAMSDYIERSIEQFAIIT</sequence>
<feature type="transmembrane region" description="Helical" evidence="1">
    <location>
        <begin position="12"/>
        <end position="30"/>
    </location>
</feature>
<accession>A0ABT6YGX9</accession>
<feature type="domain" description="DNA mimic protein DMP19 C-terminal" evidence="2">
    <location>
        <begin position="107"/>
        <end position="231"/>
    </location>
</feature>
<evidence type="ECO:0000313" key="3">
    <source>
        <dbReference type="EMBL" id="MDI9862815.1"/>
    </source>
</evidence>
<dbReference type="Proteomes" id="UP001236569">
    <property type="component" value="Unassembled WGS sequence"/>
</dbReference>
<proteinExistence type="predicted"/>
<dbReference type="RefSeq" id="WP_283368178.1">
    <property type="nucleotide sequence ID" value="NZ_JASHID010000001.1"/>
</dbReference>
<keyword evidence="1" id="KW-1133">Transmembrane helix</keyword>
<comment type="caution">
    <text evidence="3">The sequence shown here is derived from an EMBL/GenBank/DDBJ whole genome shotgun (WGS) entry which is preliminary data.</text>
</comment>
<evidence type="ECO:0000313" key="4">
    <source>
        <dbReference type="Proteomes" id="UP001236569"/>
    </source>
</evidence>
<keyword evidence="4" id="KW-1185">Reference proteome</keyword>
<name>A0ABT6YGX9_9BACT</name>
<protein>
    <submittedName>
        <fullName evidence="3">DUF4375 domain-containing protein</fullName>
    </submittedName>
</protein>
<dbReference type="EMBL" id="JASHID010000001">
    <property type="protein sequence ID" value="MDI9862815.1"/>
    <property type="molecule type" value="Genomic_DNA"/>
</dbReference>
<keyword evidence="1" id="KW-0472">Membrane</keyword>
<dbReference type="Gene3D" id="1.20.1420.60">
    <property type="match status" value="1"/>
</dbReference>
<organism evidence="3 4">
    <name type="scientific">Flectobacillus longus</name>
    <dbReference type="NCBI Taxonomy" id="2984207"/>
    <lineage>
        <taxon>Bacteria</taxon>
        <taxon>Pseudomonadati</taxon>
        <taxon>Bacteroidota</taxon>
        <taxon>Cytophagia</taxon>
        <taxon>Cytophagales</taxon>
        <taxon>Flectobacillaceae</taxon>
        <taxon>Flectobacillus</taxon>
    </lineage>
</organism>